<keyword evidence="4" id="KW-1185">Reference proteome</keyword>
<evidence type="ECO:0000256" key="2">
    <source>
        <dbReference type="SAM" id="Phobius"/>
    </source>
</evidence>
<dbReference type="RefSeq" id="WP_307238703.1">
    <property type="nucleotide sequence ID" value="NZ_JAUSUZ010000001.1"/>
</dbReference>
<dbReference type="AlphaFoldDB" id="A0AAE3VY02"/>
<reference evidence="3 4" key="1">
    <citation type="submission" date="2023-07" db="EMBL/GenBank/DDBJ databases">
        <title>Sequencing the genomes of 1000 actinobacteria strains.</title>
        <authorList>
            <person name="Klenk H.-P."/>
        </authorList>
    </citation>
    <scope>NUCLEOTIDE SEQUENCE [LARGE SCALE GENOMIC DNA]</scope>
    <source>
        <strain evidence="3 4">DSM 44709</strain>
    </source>
</reference>
<feature type="region of interest" description="Disordered" evidence="1">
    <location>
        <begin position="252"/>
        <end position="281"/>
    </location>
</feature>
<accession>A0AAE3VY02</accession>
<protein>
    <submittedName>
        <fullName evidence="3">Uncharacterized protein</fullName>
    </submittedName>
</protein>
<keyword evidence="2" id="KW-1133">Transmembrane helix</keyword>
<proteinExistence type="predicted"/>
<evidence type="ECO:0000256" key="1">
    <source>
        <dbReference type="SAM" id="MobiDB-lite"/>
    </source>
</evidence>
<keyword evidence="2" id="KW-0472">Membrane</keyword>
<gene>
    <name evidence="3" type="ORF">J2S42_002498</name>
</gene>
<organism evidence="3 4">
    <name type="scientific">Catenuloplanes indicus</name>
    <dbReference type="NCBI Taxonomy" id="137267"/>
    <lineage>
        <taxon>Bacteria</taxon>
        <taxon>Bacillati</taxon>
        <taxon>Actinomycetota</taxon>
        <taxon>Actinomycetes</taxon>
        <taxon>Micromonosporales</taxon>
        <taxon>Micromonosporaceae</taxon>
        <taxon>Catenuloplanes</taxon>
    </lineage>
</organism>
<evidence type="ECO:0000313" key="4">
    <source>
        <dbReference type="Proteomes" id="UP001240236"/>
    </source>
</evidence>
<dbReference type="Proteomes" id="UP001240236">
    <property type="component" value="Unassembled WGS sequence"/>
</dbReference>
<feature type="transmembrane region" description="Helical" evidence="2">
    <location>
        <begin position="32"/>
        <end position="52"/>
    </location>
</feature>
<comment type="caution">
    <text evidence="3">The sequence shown here is derived from an EMBL/GenBank/DDBJ whole genome shotgun (WGS) entry which is preliminary data.</text>
</comment>
<dbReference type="EMBL" id="JAUSUZ010000001">
    <property type="protein sequence ID" value="MDQ0365829.1"/>
    <property type="molecule type" value="Genomic_DNA"/>
</dbReference>
<name>A0AAE3VY02_9ACTN</name>
<evidence type="ECO:0000313" key="3">
    <source>
        <dbReference type="EMBL" id="MDQ0365829.1"/>
    </source>
</evidence>
<keyword evidence="2" id="KW-0812">Transmembrane</keyword>
<sequence length="281" mass="29146">MTGLLRRLDQRVLPPLGRGLARAGRTPGRLRFLTGAAVAASTAVLLTAVWAADRPPPAGDDTVGDVVRVGVAEGGSIPGYAAESDAELAALGGTDSAFALVTFTEYLAPDRLAAALDGRAVAVVVGRVPLPGTQTEIVRIAVQRLPADLIGGMRVIAERKDREAADYRRLSAKLTGDSAPESELRTVYDSGATVAAAEATAYRDGCSCLYAAVIRATPAELSALAGRPEVRVVDPARELSRLDRAVLLPPLPEQDDVVKPPVDGLTESMAPNGTPVTPGGR</sequence>